<dbReference type="SUPFAM" id="SSF55874">
    <property type="entry name" value="ATPase domain of HSP90 chaperone/DNA topoisomerase II/histidine kinase"/>
    <property type="match status" value="1"/>
</dbReference>
<dbReference type="PANTHER" id="PTHR34220:SF7">
    <property type="entry name" value="SENSOR HISTIDINE KINASE YPDA"/>
    <property type="match status" value="1"/>
</dbReference>
<name>A0A0W8FWA5_9ZZZZ</name>
<reference evidence="2" key="1">
    <citation type="journal article" date="2015" name="Proc. Natl. Acad. Sci. U.S.A.">
        <title>Networks of energetic and metabolic interactions define dynamics in microbial communities.</title>
        <authorList>
            <person name="Embree M."/>
            <person name="Liu J.K."/>
            <person name="Al-Bassam M.M."/>
            <person name="Zengler K."/>
        </authorList>
    </citation>
    <scope>NUCLEOTIDE SEQUENCE</scope>
</reference>
<protein>
    <submittedName>
        <fullName evidence="2">Autolysis histidine kinase lytS</fullName>
    </submittedName>
</protein>
<accession>A0A0W8FWA5</accession>
<dbReference type="InterPro" id="IPR036890">
    <property type="entry name" value="HATPase_C_sf"/>
</dbReference>
<feature type="domain" description="Signal transduction histidine kinase internal region" evidence="1">
    <location>
        <begin position="25"/>
        <end position="104"/>
    </location>
</feature>
<evidence type="ECO:0000259" key="1">
    <source>
        <dbReference type="Pfam" id="PF06580"/>
    </source>
</evidence>
<sequence>MIIYYNNFREKLKIESELNSLVKEAELRSLKYQINPHFIFNSLNSISALTISDPEKAREMTINLSTFLRGTLSKNEKQKTKLSEELKNVKLYLEIEKIRFEEKFELIEELTEDCLNLDVPNMLLQPIFENAIKHGVYESLDFVTIKIACKNDGEYLKISVTNNFDKDAAPRKGEGIGLKNIENRLKLIYNRDNLLRVNKTDNSFAVDIFIPTGG</sequence>
<dbReference type="GO" id="GO:0000155">
    <property type="term" value="F:phosphorelay sensor kinase activity"/>
    <property type="evidence" value="ECO:0007669"/>
    <property type="project" value="InterPro"/>
</dbReference>
<dbReference type="AlphaFoldDB" id="A0A0W8FWA5"/>
<dbReference type="Gene3D" id="3.30.565.10">
    <property type="entry name" value="Histidine kinase-like ATPase, C-terminal domain"/>
    <property type="match status" value="1"/>
</dbReference>
<keyword evidence="2" id="KW-0808">Transferase</keyword>
<organism evidence="2">
    <name type="scientific">hydrocarbon metagenome</name>
    <dbReference type="NCBI Taxonomy" id="938273"/>
    <lineage>
        <taxon>unclassified sequences</taxon>
        <taxon>metagenomes</taxon>
        <taxon>ecological metagenomes</taxon>
    </lineage>
</organism>
<gene>
    <name evidence="2" type="ORF">ASZ90_004989</name>
</gene>
<dbReference type="InterPro" id="IPR050640">
    <property type="entry name" value="Bact_2-comp_sensor_kinase"/>
</dbReference>
<dbReference type="Pfam" id="PF06580">
    <property type="entry name" value="His_kinase"/>
    <property type="match status" value="1"/>
</dbReference>
<comment type="caution">
    <text evidence="2">The sequence shown here is derived from an EMBL/GenBank/DDBJ whole genome shotgun (WGS) entry which is preliminary data.</text>
</comment>
<proteinExistence type="predicted"/>
<dbReference type="PANTHER" id="PTHR34220">
    <property type="entry name" value="SENSOR HISTIDINE KINASE YPDA"/>
    <property type="match status" value="1"/>
</dbReference>
<dbReference type="GO" id="GO:0016020">
    <property type="term" value="C:membrane"/>
    <property type="evidence" value="ECO:0007669"/>
    <property type="project" value="InterPro"/>
</dbReference>
<dbReference type="EMBL" id="LNQE01000748">
    <property type="protein sequence ID" value="KUG25195.1"/>
    <property type="molecule type" value="Genomic_DNA"/>
</dbReference>
<evidence type="ECO:0000313" key="2">
    <source>
        <dbReference type="EMBL" id="KUG25195.1"/>
    </source>
</evidence>
<keyword evidence="2" id="KW-0418">Kinase</keyword>
<dbReference type="InterPro" id="IPR010559">
    <property type="entry name" value="Sig_transdc_His_kin_internal"/>
</dbReference>